<keyword evidence="4" id="KW-0804">Transcription</keyword>
<evidence type="ECO:0000256" key="3">
    <source>
        <dbReference type="ARBA" id="ARBA00023125"/>
    </source>
</evidence>
<keyword evidence="2" id="KW-0805">Transcription regulation</keyword>
<proteinExistence type="inferred from homology"/>
<dbReference type="SUPFAM" id="SSF46785">
    <property type="entry name" value="Winged helix' DNA-binding domain"/>
    <property type="match status" value="1"/>
</dbReference>
<keyword evidence="6" id="KW-1185">Reference proteome</keyword>
<dbReference type="InterPro" id="IPR036388">
    <property type="entry name" value="WH-like_DNA-bd_sf"/>
</dbReference>
<name>A0ABT0VFB6_9LACO</name>
<gene>
    <name evidence="5" type="ORF">KAK10_01170</name>
</gene>
<dbReference type="Pfam" id="PF03965">
    <property type="entry name" value="Penicillinase_R"/>
    <property type="match status" value="1"/>
</dbReference>
<dbReference type="EMBL" id="JAGMVS010000037">
    <property type="protein sequence ID" value="MCM2436547.1"/>
    <property type="molecule type" value="Genomic_DNA"/>
</dbReference>
<organism evidence="5 6">
    <name type="scientific">Periweissella beninensis</name>
    <dbReference type="NCBI Taxonomy" id="504936"/>
    <lineage>
        <taxon>Bacteria</taxon>
        <taxon>Bacillati</taxon>
        <taxon>Bacillota</taxon>
        <taxon>Bacilli</taxon>
        <taxon>Lactobacillales</taxon>
        <taxon>Lactobacillaceae</taxon>
        <taxon>Periweissella</taxon>
    </lineage>
</organism>
<dbReference type="InterPro" id="IPR036390">
    <property type="entry name" value="WH_DNA-bd_sf"/>
</dbReference>
<reference evidence="5" key="1">
    <citation type="submission" date="2021-04" db="EMBL/GenBank/DDBJ databases">
        <title>Taxonomic assessment of Weissella genus.</title>
        <authorList>
            <person name="Fanelli F."/>
            <person name="Chieffi D."/>
            <person name="Dell'Aquila A."/>
            <person name="Gyu-Sung C."/>
            <person name="Franz C.M.A.P."/>
            <person name="Fusco V."/>
        </authorList>
    </citation>
    <scope>NUCLEOTIDE SEQUENCE</scope>
    <source>
        <strain evidence="5">LMG 25373</strain>
    </source>
</reference>
<evidence type="ECO:0000256" key="2">
    <source>
        <dbReference type="ARBA" id="ARBA00023015"/>
    </source>
</evidence>
<comment type="caution">
    <text evidence="5">The sequence shown here is derived from an EMBL/GenBank/DDBJ whole genome shotgun (WGS) entry which is preliminary data.</text>
</comment>
<dbReference type="RefSeq" id="WP_205142993.1">
    <property type="nucleotide sequence ID" value="NZ_JAFBDN010000002.1"/>
</dbReference>
<dbReference type="PIRSF" id="PIRSF019455">
    <property type="entry name" value="CopR_AtkY"/>
    <property type="match status" value="1"/>
</dbReference>
<evidence type="ECO:0000256" key="1">
    <source>
        <dbReference type="ARBA" id="ARBA00011046"/>
    </source>
</evidence>
<accession>A0ABT0VFB6</accession>
<keyword evidence="3" id="KW-0238">DNA-binding</keyword>
<dbReference type="Gene3D" id="1.10.10.10">
    <property type="entry name" value="Winged helix-like DNA-binding domain superfamily/Winged helix DNA-binding domain"/>
    <property type="match status" value="1"/>
</dbReference>
<protein>
    <submittedName>
        <fullName evidence="5">BlaI/MecI/CopY family transcriptional regulator</fullName>
    </submittedName>
</protein>
<dbReference type="Proteomes" id="UP001057481">
    <property type="component" value="Unassembled WGS sequence"/>
</dbReference>
<sequence>MNNLMAESEWSLMRVLWTISSATSKQLTNIMFQKKEWSSSTTKTILKRLQDKGLVTHNGENRNRIYTPCVEEKVMMASNLSNLLHDMCSMKVGDSLVTALTKCELSQTDIKNLINLLQEKAIKAPKTIACDCLPEHCHMNCD</sequence>
<comment type="similarity">
    <text evidence="1">Belongs to the BlaI transcriptional regulatory family.</text>
</comment>
<evidence type="ECO:0000256" key="4">
    <source>
        <dbReference type="ARBA" id="ARBA00023163"/>
    </source>
</evidence>
<evidence type="ECO:0000313" key="6">
    <source>
        <dbReference type="Proteomes" id="UP001057481"/>
    </source>
</evidence>
<dbReference type="InterPro" id="IPR005650">
    <property type="entry name" value="BlaI_family"/>
</dbReference>
<evidence type="ECO:0000313" key="5">
    <source>
        <dbReference type="EMBL" id="MCM2436547.1"/>
    </source>
</evidence>